<dbReference type="SUPFAM" id="SSF53098">
    <property type="entry name" value="Ribonuclease H-like"/>
    <property type="match status" value="1"/>
</dbReference>
<evidence type="ECO:0000313" key="3">
    <source>
        <dbReference type="Proteomes" id="UP000070250"/>
    </source>
</evidence>
<dbReference type="AlphaFoldDB" id="A0A127FCG7"/>
<dbReference type="KEGG" id="sdf:ACG33_09350"/>
<dbReference type="Proteomes" id="UP000070250">
    <property type="component" value="Chromosome"/>
</dbReference>
<evidence type="ECO:0000259" key="1">
    <source>
        <dbReference type="Pfam" id="PF10108"/>
    </source>
</evidence>
<accession>A0A127FCG7</accession>
<reference evidence="2 3" key="1">
    <citation type="submission" date="2015-06" db="EMBL/GenBank/DDBJ databases">
        <title>A Comprehensive Approach to Explore the Metabolic and Phylogenetic Diversity of Bacterial Steroid Degradation in the Environment: Testosterone as an Example.</title>
        <authorList>
            <person name="Yang F.-C."/>
            <person name="Chen Y.-L."/>
            <person name="Yu C.-P."/>
            <person name="Tang S.-L."/>
            <person name="Wang P.-H."/>
            <person name="Ismail W."/>
            <person name="Wang C.-H."/>
            <person name="Yang C.-Y."/>
            <person name="Chiang Y.-R."/>
        </authorList>
    </citation>
    <scope>NUCLEOTIDE SEQUENCE [LARGE SCALE GENOMIC DNA]</scope>
    <source>
        <strain evidence="2 3">DSM 18526</strain>
    </source>
</reference>
<dbReference type="GO" id="GO:0003676">
    <property type="term" value="F:nucleic acid binding"/>
    <property type="evidence" value="ECO:0007669"/>
    <property type="project" value="InterPro"/>
</dbReference>
<dbReference type="Gene3D" id="3.30.420.10">
    <property type="entry name" value="Ribonuclease H-like superfamily/Ribonuclease H"/>
    <property type="match status" value="1"/>
</dbReference>
<dbReference type="Pfam" id="PF10108">
    <property type="entry name" value="DNA_pol_B_exo2"/>
    <property type="match status" value="1"/>
</dbReference>
<dbReference type="OrthoDB" id="13288at2"/>
<dbReference type="InterPro" id="IPR036397">
    <property type="entry name" value="RNaseH_sf"/>
</dbReference>
<dbReference type="RefSeq" id="WP_066920637.1">
    <property type="nucleotide sequence ID" value="NZ_CP011971.1"/>
</dbReference>
<evidence type="ECO:0000313" key="2">
    <source>
        <dbReference type="EMBL" id="AMN47295.1"/>
    </source>
</evidence>
<feature type="domain" description="Predicted 3'-5' exonuclease PolB-like" evidence="1">
    <location>
        <begin position="45"/>
        <end position="254"/>
    </location>
</feature>
<dbReference type="STRING" id="465721.ACG33_09350"/>
<dbReference type="GO" id="GO:0004527">
    <property type="term" value="F:exonuclease activity"/>
    <property type="evidence" value="ECO:0007669"/>
    <property type="project" value="UniProtKB-KW"/>
</dbReference>
<dbReference type="PATRIC" id="fig|465721.4.peg.1987"/>
<keyword evidence="2" id="KW-0269">Exonuclease</keyword>
<protein>
    <submittedName>
        <fullName evidence="2">3'-5' exonuclease</fullName>
    </submittedName>
</protein>
<dbReference type="InterPro" id="IPR019288">
    <property type="entry name" value="3'-5'_exonuclease_PolB-like"/>
</dbReference>
<name>A0A127FCG7_STEDE</name>
<dbReference type="InterPro" id="IPR012337">
    <property type="entry name" value="RNaseH-like_sf"/>
</dbReference>
<keyword evidence="2" id="KW-0540">Nuclease</keyword>
<sequence length="272" mass="31372">MTVFAFDIETIPDVELGRRIYGLDDLSDKQVGYVMQAKRREEVGNEFLSYEQHRIVAISVGLRMREGFKVWSLGEPGAPEAEIIQRFYDGIEKYTPDLVSWNGGGFDLPVLHYRALRHGIAAPRYWESGENDQAFRWNNYLSRYHRRHLDLMDVLASYQPRARVSLQSAALLLGLPGKLGMSGDKVWDAWLAGQIEHIRNYCETDVLNTYLIYLRFELMRGRFSFDEYRMEVVRVREMLKAQPQVHFQEFLAAWPEESAGLVQGTAGAERGA</sequence>
<keyword evidence="2" id="KW-0378">Hydrolase</keyword>
<dbReference type="CDD" id="cd05782">
    <property type="entry name" value="DNA_polB_like1_exo"/>
    <property type="match status" value="1"/>
</dbReference>
<organism evidence="2 3">
    <name type="scientific">Steroidobacter denitrificans</name>
    <dbReference type="NCBI Taxonomy" id="465721"/>
    <lineage>
        <taxon>Bacteria</taxon>
        <taxon>Pseudomonadati</taxon>
        <taxon>Pseudomonadota</taxon>
        <taxon>Gammaproteobacteria</taxon>
        <taxon>Steroidobacterales</taxon>
        <taxon>Steroidobacteraceae</taxon>
        <taxon>Steroidobacter</taxon>
    </lineage>
</organism>
<dbReference type="EMBL" id="CP011971">
    <property type="protein sequence ID" value="AMN47295.1"/>
    <property type="molecule type" value="Genomic_DNA"/>
</dbReference>
<gene>
    <name evidence="2" type="ORF">ACG33_09350</name>
</gene>
<keyword evidence="3" id="KW-1185">Reference proteome</keyword>
<proteinExistence type="predicted"/>